<reference evidence="4" key="2">
    <citation type="submission" date="2021-04" db="EMBL/GenBank/DDBJ databases">
        <authorList>
            <person name="Gilroy R."/>
        </authorList>
    </citation>
    <scope>NUCLEOTIDE SEQUENCE</scope>
    <source>
        <strain evidence="4">ChiGjej4B4-7305</strain>
    </source>
</reference>
<dbReference type="EMBL" id="DXBY01000108">
    <property type="protein sequence ID" value="HIZ35401.1"/>
    <property type="molecule type" value="Genomic_DNA"/>
</dbReference>
<evidence type="ECO:0000256" key="2">
    <source>
        <dbReference type="SAM" id="Phobius"/>
    </source>
</evidence>
<evidence type="ECO:0000313" key="4">
    <source>
        <dbReference type="EMBL" id="HIZ35401.1"/>
    </source>
</evidence>
<protein>
    <submittedName>
        <fullName evidence="4">DUF4342 domain-containing protein</fullName>
    </submittedName>
</protein>
<accession>A0A9D2EDM0</accession>
<dbReference type="Proteomes" id="UP000824037">
    <property type="component" value="Unassembled WGS sequence"/>
</dbReference>
<keyword evidence="2" id="KW-0472">Membrane</keyword>
<keyword evidence="2" id="KW-1133">Transmembrane helix</keyword>
<dbReference type="AlphaFoldDB" id="A0A9D2EDM0"/>
<evidence type="ECO:0000313" key="5">
    <source>
        <dbReference type="Proteomes" id="UP000824037"/>
    </source>
</evidence>
<dbReference type="InterPro" id="IPR025642">
    <property type="entry name" value="DUF4342"/>
</dbReference>
<gene>
    <name evidence="4" type="ORF">H9815_06460</name>
</gene>
<feature type="region of interest" description="Disordered" evidence="1">
    <location>
        <begin position="96"/>
        <end position="122"/>
    </location>
</feature>
<comment type="caution">
    <text evidence="4">The sequence shown here is derived from an EMBL/GenBank/DDBJ whole genome shotgun (WGS) entry which is preliminary data.</text>
</comment>
<feature type="domain" description="DUF4342" evidence="3">
    <location>
        <begin position="17"/>
        <end position="97"/>
    </location>
</feature>
<evidence type="ECO:0000256" key="1">
    <source>
        <dbReference type="SAM" id="MobiDB-lite"/>
    </source>
</evidence>
<organism evidence="4 5">
    <name type="scientific">Candidatus Ruania gallistercoris</name>
    <dbReference type="NCBI Taxonomy" id="2838746"/>
    <lineage>
        <taxon>Bacteria</taxon>
        <taxon>Bacillati</taxon>
        <taxon>Actinomycetota</taxon>
        <taxon>Actinomycetes</taxon>
        <taxon>Micrococcales</taxon>
        <taxon>Ruaniaceae</taxon>
        <taxon>Ruania</taxon>
    </lineage>
</organism>
<evidence type="ECO:0000259" key="3">
    <source>
        <dbReference type="Pfam" id="PF14242"/>
    </source>
</evidence>
<sequence length="122" mass="12710">MNESSSTGSEESGSTSNTWYEEFKVSSDNLVAKVRELIREGNVRRVYIKNESGETLLEIPLTAGVAVTVITAAVAPILVAVGAIAALLTQVTVGVERGDSPAEPPEETEGGEPAQIDPPAGD</sequence>
<proteinExistence type="predicted"/>
<keyword evidence="2" id="KW-0812">Transmembrane</keyword>
<dbReference type="Pfam" id="PF14242">
    <property type="entry name" value="DUF4342"/>
    <property type="match status" value="1"/>
</dbReference>
<reference evidence="4" key="1">
    <citation type="journal article" date="2021" name="PeerJ">
        <title>Extensive microbial diversity within the chicken gut microbiome revealed by metagenomics and culture.</title>
        <authorList>
            <person name="Gilroy R."/>
            <person name="Ravi A."/>
            <person name="Getino M."/>
            <person name="Pursley I."/>
            <person name="Horton D.L."/>
            <person name="Alikhan N.F."/>
            <person name="Baker D."/>
            <person name="Gharbi K."/>
            <person name="Hall N."/>
            <person name="Watson M."/>
            <person name="Adriaenssens E.M."/>
            <person name="Foster-Nyarko E."/>
            <person name="Jarju S."/>
            <person name="Secka A."/>
            <person name="Antonio M."/>
            <person name="Oren A."/>
            <person name="Chaudhuri R.R."/>
            <person name="La Ragione R."/>
            <person name="Hildebrand F."/>
            <person name="Pallen M.J."/>
        </authorList>
    </citation>
    <scope>NUCLEOTIDE SEQUENCE</scope>
    <source>
        <strain evidence="4">ChiGjej4B4-7305</strain>
    </source>
</reference>
<name>A0A9D2EDM0_9MICO</name>
<feature type="transmembrane region" description="Helical" evidence="2">
    <location>
        <begin position="61"/>
        <end position="88"/>
    </location>
</feature>